<keyword evidence="3" id="KW-0804">Transcription</keyword>
<evidence type="ECO:0000313" key="6">
    <source>
        <dbReference type="EMBL" id="GGQ13781.1"/>
    </source>
</evidence>
<evidence type="ECO:0000313" key="7">
    <source>
        <dbReference type="Proteomes" id="UP000654123"/>
    </source>
</evidence>
<dbReference type="GO" id="GO:0045892">
    <property type="term" value="P:negative regulation of DNA-templated transcription"/>
    <property type="evidence" value="ECO:0007669"/>
    <property type="project" value="UniProtKB-ARBA"/>
</dbReference>
<dbReference type="Pfam" id="PF00440">
    <property type="entry name" value="TetR_N"/>
    <property type="match status" value="1"/>
</dbReference>
<sequence length="210" mass="23149">MDSRSARKHQAILEAATTVFLNKGYAGASMDDIARLAAVSKQTVYKHFADKEKLFSEIILATTDRIDGMIDVVTDIPADADGLEENLTRLARRFLTALTQPQVLQLRRLIIANADAFPELGASWYEQGFERVLATLADTFRRLADQGLLRVDDPLLAADHFAGLLLWIPVNKAMFHGGARHTEADLERWATGGTRAFLAAYGRPADAARP</sequence>
<dbReference type="AlphaFoldDB" id="A0A918EKC9"/>
<name>A0A918EKC9_9ACTN</name>
<dbReference type="InterPro" id="IPR001647">
    <property type="entry name" value="HTH_TetR"/>
</dbReference>
<dbReference type="InterPro" id="IPR039536">
    <property type="entry name" value="TetR_C_Proteobacteria"/>
</dbReference>
<dbReference type="GO" id="GO:0003700">
    <property type="term" value="F:DNA-binding transcription factor activity"/>
    <property type="evidence" value="ECO:0007669"/>
    <property type="project" value="TreeGrafter"/>
</dbReference>
<protein>
    <submittedName>
        <fullName evidence="6">TetR family transcriptional regulator</fullName>
    </submittedName>
</protein>
<feature type="domain" description="HTH tetR-type" evidence="5">
    <location>
        <begin position="6"/>
        <end position="66"/>
    </location>
</feature>
<dbReference type="GO" id="GO:0000976">
    <property type="term" value="F:transcription cis-regulatory region binding"/>
    <property type="evidence" value="ECO:0007669"/>
    <property type="project" value="TreeGrafter"/>
</dbReference>
<keyword evidence="2 4" id="KW-0238">DNA-binding</keyword>
<organism evidence="6 7">
    <name type="scientific">Streptomyces roseolilacinus</name>
    <dbReference type="NCBI Taxonomy" id="66904"/>
    <lineage>
        <taxon>Bacteria</taxon>
        <taxon>Bacillati</taxon>
        <taxon>Actinomycetota</taxon>
        <taxon>Actinomycetes</taxon>
        <taxon>Kitasatosporales</taxon>
        <taxon>Streptomycetaceae</taxon>
        <taxon>Streptomyces</taxon>
    </lineage>
</organism>
<keyword evidence="7" id="KW-1185">Reference proteome</keyword>
<accession>A0A918EKC9</accession>
<keyword evidence="1" id="KW-0805">Transcription regulation</keyword>
<dbReference type="PRINTS" id="PR00455">
    <property type="entry name" value="HTHTETR"/>
</dbReference>
<comment type="caution">
    <text evidence="6">The sequence shown here is derived from an EMBL/GenBank/DDBJ whole genome shotgun (WGS) entry which is preliminary data.</text>
</comment>
<dbReference type="FunFam" id="1.10.10.60:FF:000141">
    <property type="entry name" value="TetR family transcriptional regulator"/>
    <property type="match status" value="1"/>
</dbReference>
<dbReference type="InterPro" id="IPR036271">
    <property type="entry name" value="Tet_transcr_reg_TetR-rel_C_sf"/>
</dbReference>
<dbReference type="SUPFAM" id="SSF48498">
    <property type="entry name" value="Tetracyclin repressor-like, C-terminal domain"/>
    <property type="match status" value="1"/>
</dbReference>
<gene>
    <name evidence="6" type="ORF">GCM10010249_35780</name>
</gene>
<feature type="DNA-binding region" description="H-T-H motif" evidence="4">
    <location>
        <begin position="29"/>
        <end position="48"/>
    </location>
</feature>
<dbReference type="EMBL" id="BMSV01000006">
    <property type="protein sequence ID" value="GGQ13781.1"/>
    <property type="molecule type" value="Genomic_DNA"/>
</dbReference>
<dbReference type="SUPFAM" id="SSF46689">
    <property type="entry name" value="Homeodomain-like"/>
    <property type="match status" value="1"/>
</dbReference>
<evidence type="ECO:0000256" key="4">
    <source>
        <dbReference type="PROSITE-ProRule" id="PRU00335"/>
    </source>
</evidence>
<dbReference type="PANTHER" id="PTHR30055">
    <property type="entry name" value="HTH-TYPE TRANSCRIPTIONAL REGULATOR RUTR"/>
    <property type="match status" value="1"/>
</dbReference>
<evidence type="ECO:0000256" key="2">
    <source>
        <dbReference type="ARBA" id="ARBA00023125"/>
    </source>
</evidence>
<dbReference type="RefSeq" id="WP_229840523.1">
    <property type="nucleotide sequence ID" value="NZ_BMSV01000006.1"/>
</dbReference>
<reference evidence="6" key="1">
    <citation type="journal article" date="2014" name="Int. J. Syst. Evol. Microbiol.">
        <title>Complete genome sequence of Corynebacterium casei LMG S-19264T (=DSM 44701T), isolated from a smear-ripened cheese.</title>
        <authorList>
            <consortium name="US DOE Joint Genome Institute (JGI-PGF)"/>
            <person name="Walter F."/>
            <person name="Albersmeier A."/>
            <person name="Kalinowski J."/>
            <person name="Ruckert C."/>
        </authorList>
    </citation>
    <scope>NUCLEOTIDE SEQUENCE</scope>
    <source>
        <strain evidence="6">JCM 4335</strain>
    </source>
</reference>
<evidence type="ECO:0000256" key="3">
    <source>
        <dbReference type="ARBA" id="ARBA00023163"/>
    </source>
</evidence>
<proteinExistence type="predicted"/>
<evidence type="ECO:0000259" key="5">
    <source>
        <dbReference type="PROSITE" id="PS50977"/>
    </source>
</evidence>
<dbReference type="PANTHER" id="PTHR30055:SF146">
    <property type="entry name" value="HTH-TYPE TRANSCRIPTIONAL DUAL REGULATOR CECR"/>
    <property type="match status" value="1"/>
</dbReference>
<reference evidence="6" key="2">
    <citation type="submission" date="2020-09" db="EMBL/GenBank/DDBJ databases">
        <authorList>
            <person name="Sun Q."/>
            <person name="Ohkuma M."/>
        </authorList>
    </citation>
    <scope>NUCLEOTIDE SEQUENCE</scope>
    <source>
        <strain evidence="6">JCM 4335</strain>
    </source>
</reference>
<dbReference type="InterPro" id="IPR009057">
    <property type="entry name" value="Homeodomain-like_sf"/>
</dbReference>
<dbReference type="PROSITE" id="PS50977">
    <property type="entry name" value="HTH_TETR_2"/>
    <property type="match status" value="1"/>
</dbReference>
<dbReference type="Proteomes" id="UP000654123">
    <property type="component" value="Unassembled WGS sequence"/>
</dbReference>
<dbReference type="Gene3D" id="1.10.357.10">
    <property type="entry name" value="Tetracycline Repressor, domain 2"/>
    <property type="match status" value="1"/>
</dbReference>
<evidence type="ECO:0000256" key="1">
    <source>
        <dbReference type="ARBA" id="ARBA00023015"/>
    </source>
</evidence>
<dbReference type="InterPro" id="IPR050109">
    <property type="entry name" value="HTH-type_TetR-like_transc_reg"/>
</dbReference>
<dbReference type="Pfam" id="PF14246">
    <property type="entry name" value="TetR_C_7"/>
    <property type="match status" value="1"/>
</dbReference>